<accession>A0A510E0B5</accession>
<gene>
    <name evidence="1" type="ORF">IC007_0440</name>
</gene>
<reference evidence="2" key="1">
    <citation type="submission" date="2018-09" db="EMBL/GenBank/DDBJ databases">
        <title>Complete Genome Sequencing of Sulfolobus sp. JCM 16834.</title>
        <authorList>
            <person name="Kato S."/>
            <person name="Itoh T."/>
            <person name="Ohkuma M."/>
        </authorList>
    </citation>
    <scope>NUCLEOTIDE SEQUENCE [LARGE SCALE GENOMIC DNA]</scope>
    <source>
        <strain evidence="2">IC-007</strain>
    </source>
</reference>
<proteinExistence type="predicted"/>
<name>A0A510E0B5_9CREN</name>
<sequence>MIRYYYILLNVFLPLEEEVYLTSITSSALIISRKELSIVASLLLVNVFIERY</sequence>
<protein>
    <submittedName>
        <fullName evidence="1">Uncharacterized protein</fullName>
    </submittedName>
</protein>
<dbReference type="EMBL" id="AP018930">
    <property type="protein sequence ID" value="BBG25935.1"/>
    <property type="molecule type" value="Genomic_DNA"/>
</dbReference>
<evidence type="ECO:0000313" key="1">
    <source>
        <dbReference type="EMBL" id="BBG25935.1"/>
    </source>
</evidence>
<dbReference type="Proteomes" id="UP000325030">
    <property type="component" value="Chromosome"/>
</dbReference>
<evidence type="ECO:0000313" key="2">
    <source>
        <dbReference type="Proteomes" id="UP000325030"/>
    </source>
</evidence>
<dbReference type="AlphaFoldDB" id="A0A510E0B5"/>
<organism evidence="1 2">
    <name type="scientific">Sulfuracidifex tepidarius</name>
    <dbReference type="NCBI Taxonomy" id="1294262"/>
    <lineage>
        <taxon>Archaea</taxon>
        <taxon>Thermoproteota</taxon>
        <taxon>Thermoprotei</taxon>
        <taxon>Sulfolobales</taxon>
        <taxon>Sulfolobaceae</taxon>
        <taxon>Sulfuracidifex</taxon>
    </lineage>
</organism>